<accession>A4HZI0</accession>
<keyword evidence="4" id="KW-0808">Transferase</keyword>
<dbReference type="InParanoid" id="A4HZI0"/>
<dbReference type="SMR" id="A4HZI0"/>
<dbReference type="Gene3D" id="1.10.1410.10">
    <property type="match status" value="1"/>
</dbReference>
<dbReference type="CDD" id="cd05402">
    <property type="entry name" value="NT_PAP_TUTase"/>
    <property type="match status" value="1"/>
</dbReference>
<dbReference type="STRING" id="5671.A4HZI0"/>
<evidence type="ECO:0000256" key="2">
    <source>
        <dbReference type="ARBA" id="ARBA00049105"/>
    </source>
</evidence>
<dbReference type="PANTHER" id="PTHR12271:SF40">
    <property type="entry name" value="POLY(A) RNA POLYMERASE GLD2"/>
    <property type="match status" value="1"/>
</dbReference>
<sequence length="382" mass="43082">MDLGMCLLTRASTYRRNGGELGTSMSSKIAELSGRILSQQQYSQILEQRRWLQGLLKGVSLDMGAKEEEKSASPVVLPYGSIVSGTSFTDGDADYIVSFPIVSESTRQSGACVIARERQEKCLSDIFSHIRKCNSDVELHPQRIFRARVPIVQYVRKSAQESTKFDLSLSLDGLKNSLLLRHYMAGDPRLRLGVLGAKQWGREQQILNARRGWISPYALSIMYIHFMKDTGRTALSFDEEAVSQRVNAIVSTAAESEGDISHVDELASILPLQEADISLVEKDVLDFFAFYGTPGGFDFDASVVDIRSRERFSTKDQWCQFLDQLDEKERWHLLGHEVILLRDPFEPHSLGRSVDFFRGEEIREKFRSAAVKKEPLSLFASL</sequence>
<name>A4HZI0_LEIIN</name>
<evidence type="ECO:0000313" key="4">
    <source>
        <dbReference type="EMBL" id="CAM67892.1"/>
    </source>
</evidence>
<gene>
    <name evidence="4" type="ORF">LINJ_21_2110</name>
</gene>
<keyword evidence="5" id="KW-1185">Reference proteome</keyword>
<feature type="domain" description="Poly(A) RNA polymerase mitochondrial-like central palm" evidence="3">
    <location>
        <begin position="39"/>
        <end position="184"/>
    </location>
</feature>
<dbReference type="FunFam" id="1.10.1410.10:FF:000039">
    <property type="entry name" value="RNA polymerase II, putative"/>
    <property type="match status" value="1"/>
</dbReference>
<reference evidence="4 5" key="2">
    <citation type="journal article" date="2011" name="Genome Res.">
        <title>Chromosome and gene copy number variation allow major structural change between species and strains of Leishmania.</title>
        <authorList>
            <person name="Rogers M.B."/>
            <person name="Hilley J.D."/>
            <person name="Dickens N.J."/>
            <person name="Wilkes J."/>
            <person name="Bates P.A."/>
            <person name="Depledge D.P."/>
            <person name="Harris D."/>
            <person name="Her Y."/>
            <person name="Herzyk P."/>
            <person name="Imamura H."/>
            <person name="Otto T.D."/>
            <person name="Sanders M."/>
            <person name="Seeger K."/>
            <person name="Dujardin J.C."/>
            <person name="Berriman M."/>
            <person name="Smith D.F."/>
            <person name="Hertz-Fowler C."/>
            <person name="Mottram J.C."/>
        </authorList>
    </citation>
    <scope>NUCLEOTIDE SEQUENCE [LARGE SCALE GENOMIC DNA]</scope>
    <source>
        <strain evidence="4 5">JPCM5</strain>
    </source>
</reference>
<keyword evidence="4" id="KW-0548">Nucleotidyltransferase</keyword>
<comment type="catalytic activity">
    <reaction evidence="2">
        <text>RNA(n) + UTP = RNA(n)-3'-uridine ribonucleotide + diphosphate</text>
        <dbReference type="Rhea" id="RHEA:14785"/>
        <dbReference type="Rhea" id="RHEA-COMP:14527"/>
        <dbReference type="Rhea" id="RHEA-COMP:17348"/>
        <dbReference type="ChEBI" id="CHEBI:33019"/>
        <dbReference type="ChEBI" id="CHEBI:46398"/>
        <dbReference type="ChEBI" id="CHEBI:140395"/>
        <dbReference type="ChEBI" id="CHEBI:173116"/>
        <dbReference type="EC" id="2.7.7.52"/>
    </reaction>
</comment>
<dbReference type="AlphaFoldDB" id="A4HZI0"/>
<dbReference type="GeneID" id="5068889"/>
<dbReference type="Proteomes" id="UP000008153">
    <property type="component" value="Chromosome 21"/>
</dbReference>
<evidence type="ECO:0000259" key="3">
    <source>
        <dbReference type="Pfam" id="PF22600"/>
    </source>
</evidence>
<dbReference type="PANTHER" id="PTHR12271">
    <property type="entry name" value="POLY A POLYMERASE CID PAP -RELATED"/>
    <property type="match status" value="1"/>
</dbReference>
<evidence type="ECO:0000313" key="5">
    <source>
        <dbReference type="Proteomes" id="UP000008153"/>
    </source>
</evidence>
<dbReference type="SUPFAM" id="SSF81631">
    <property type="entry name" value="PAP/OAS1 substrate-binding domain"/>
    <property type="match status" value="1"/>
</dbReference>
<evidence type="ECO:0000256" key="1">
    <source>
        <dbReference type="ARBA" id="ARBA00012472"/>
    </source>
</evidence>
<dbReference type="SUPFAM" id="SSF81301">
    <property type="entry name" value="Nucleotidyltransferase"/>
    <property type="match status" value="1"/>
</dbReference>
<dbReference type="Pfam" id="PF22600">
    <property type="entry name" value="MTPAP-like_central"/>
    <property type="match status" value="1"/>
</dbReference>
<dbReference type="GO" id="GO:0031123">
    <property type="term" value="P:RNA 3'-end processing"/>
    <property type="evidence" value="ECO:0007669"/>
    <property type="project" value="TreeGrafter"/>
</dbReference>
<dbReference type="GO" id="GO:0005739">
    <property type="term" value="C:mitochondrion"/>
    <property type="evidence" value="ECO:0007669"/>
    <property type="project" value="UniProtKB-ARBA"/>
</dbReference>
<reference evidence="4 5" key="1">
    <citation type="journal article" date="2007" name="Nat. Genet.">
        <title>Comparative genomic analysis of three Leishmania species that cause diverse human disease.</title>
        <authorList>
            <person name="Peacock C.S."/>
            <person name="Seeger K."/>
            <person name="Harris D."/>
            <person name="Murphy L."/>
            <person name="Ruiz J.C."/>
            <person name="Quail M.A."/>
            <person name="Peters N."/>
            <person name="Adlem E."/>
            <person name="Tivey A."/>
            <person name="Aslett M."/>
            <person name="Kerhornou A."/>
            <person name="Ivens A."/>
            <person name="Fraser A."/>
            <person name="Rajandream M.A."/>
            <person name="Carver T."/>
            <person name="Norbertczak H."/>
            <person name="Chillingworth T."/>
            <person name="Hance Z."/>
            <person name="Jagels K."/>
            <person name="Moule S."/>
            <person name="Ormond D."/>
            <person name="Rutter S."/>
            <person name="Squares R."/>
            <person name="Whitehead S."/>
            <person name="Rabbinowitsch E."/>
            <person name="Arrowsmith C."/>
            <person name="White B."/>
            <person name="Thurston S."/>
            <person name="Bringaud F."/>
            <person name="Baldauf S.L."/>
            <person name="Faulconbridge A."/>
            <person name="Jeffares D."/>
            <person name="Depledge D.P."/>
            <person name="Oyola S.O."/>
            <person name="Hilley J.D."/>
            <person name="Brito L.O."/>
            <person name="Tosi L.R."/>
            <person name="Barrell B."/>
            <person name="Cruz A.K."/>
            <person name="Mottram J.C."/>
            <person name="Smith D.F."/>
            <person name="Berriman M."/>
        </authorList>
    </citation>
    <scope>NUCLEOTIDE SEQUENCE [LARGE SCALE GENOMIC DNA]</scope>
    <source>
        <strain evidence="4 5">JPCM5</strain>
    </source>
</reference>
<dbReference type="InterPro" id="IPR054708">
    <property type="entry name" value="MTPAP-like_central"/>
</dbReference>
<dbReference type="VEuPathDB" id="TriTrypDB:LINF_210027200"/>
<dbReference type="InterPro" id="IPR043519">
    <property type="entry name" value="NT_sf"/>
</dbReference>
<dbReference type="RefSeq" id="XP_001465471.1">
    <property type="nucleotide sequence ID" value="XM_001465434.1"/>
</dbReference>
<dbReference type="Gene3D" id="3.30.460.10">
    <property type="entry name" value="Beta Polymerase, domain 2"/>
    <property type="match status" value="1"/>
</dbReference>
<dbReference type="eggNOG" id="KOG2277">
    <property type="taxonomic scope" value="Eukaryota"/>
</dbReference>
<dbReference type="OMA" id="FEPHSLG"/>
<protein>
    <recommendedName>
        <fullName evidence="1">RNA uridylyltransferase</fullName>
        <ecNumber evidence="1">2.7.7.52</ecNumber>
    </recommendedName>
</protein>
<organism evidence="4 5">
    <name type="scientific">Leishmania infantum</name>
    <dbReference type="NCBI Taxonomy" id="5671"/>
    <lineage>
        <taxon>Eukaryota</taxon>
        <taxon>Discoba</taxon>
        <taxon>Euglenozoa</taxon>
        <taxon>Kinetoplastea</taxon>
        <taxon>Metakinetoplastina</taxon>
        <taxon>Trypanosomatida</taxon>
        <taxon>Trypanosomatidae</taxon>
        <taxon>Leishmaniinae</taxon>
        <taxon>Leishmania</taxon>
    </lineage>
</organism>
<dbReference type="KEGG" id="lif:LINJ_21_2110"/>
<dbReference type="GO" id="GO:0050265">
    <property type="term" value="F:RNA uridylyltransferase activity"/>
    <property type="evidence" value="ECO:0007669"/>
    <property type="project" value="UniProtKB-EC"/>
</dbReference>
<dbReference type="EMBL" id="FR796453">
    <property type="protein sequence ID" value="CAM67892.1"/>
    <property type="molecule type" value="Genomic_DNA"/>
</dbReference>
<proteinExistence type="predicted"/>
<dbReference type="FunFam" id="3.30.460.10:FF:000095">
    <property type="entry name" value="RNA polymerase II, putative"/>
    <property type="match status" value="1"/>
</dbReference>
<dbReference type="EC" id="2.7.7.52" evidence="1"/>